<evidence type="ECO:0000313" key="1">
    <source>
        <dbReference type="EnsemblPlants" id="AVESA.00010b.r2.7DG1366160.1.CDS"/>
    </source>
</evidence>
<proteinExistence type="predicted"/>
<accession>A0ACD6AG00</accession>
<dbReference type="Proteomes" id="UP001732700">
    <property type="component" value="Chromosome 7D"/>
</dbReference>
<sequence length="357" mass="40633">MANKKIAGQVGAPSTDIMTSYRSSYQGFNGQTLQQTHNLRALIAFQLPPISLHKLRFLRVLHIEDSRLKNFSREIGGCIHLRCLRLVSCKDVTLPSSIGKHLYLQTIDMTNTYSLVPKSMWDIPSLRHVYLTDEFSPPNGVQLNELQTFKLRLNCATTCSKYCNPDMVRFLGQMTQLTTLWLATFQCMPARVMDIFANMPCLVDIRLLTNLGVFSELPDVHHFPQSLRSFDLSAVEIRQDPMPVLEKLQCLVVLTLKGYSGQTMSCSANGFPRLQNIKLYRFSYIEEWRIESGAMPKLSHVTLSWFPKMSKLAEGLLHLPSLSRLKLQNMRGFGYDNTLEELQQKGCEVTKTDGCDE</sequence>
<name>A0ACD6AG00_AVESA</name>
<dbReference type="EnsemblPlants" id="AVESA.00010b.r2.7DG1366160.1">
    <property type="protein sequence ID" value="AVESA.00010b.r2.7DG1366160.1.CDS"/>
    <property type="gene ID" value="AVESA.00010b.r2.7DG1366160"/>
</dbReference>
<evidence type="ECO:0000313" key="2">
    <source>
        <dbReference type="Proteomes" id="UP001732700"/>
    </source>
</evidence>
<reference evidence="1" key="2">
    <citation type="submission" date="2025-09" db="UniProtKB">
        <authorList>
            <consortium name="EnsemblPlants"/>
        </authorList>
    </citation>
    <scope>IDENTIFICATION</scope>
</reference>
<reference evidence="1" key="1">
    <citation type="submission" date="2021-05" db="EMBL/GenBank/DDBJ databases">
        <authorList>
            <person name="Scholz U."/>
            <person name="Mascher M."/>
            <person name="Fiebig A."/>
        </authorList>
    </citation>
    <scope>NUCLEOTIDE SEQUENCE [LARGE SCALE GENOMIC DNA]</scope>
</reference>
<protein>
    <submittedName>
        <fullName evidence="1">Uncharacterized protein</fullName>
    </submittedName>
</protein>
<keyword evidence="2" id="KW-1185">Reference proteome</keyword>
<organism evidence="1 2">
    <name type="scientific">Avena sativa</name>
    <name type="common">Oat</name>
    <dbReference type="NCBI Taxonomy" id="4498"/>
    <lineage>
        <taxon>Eukaryota</taxon>
        <taxon>Viridiplantae</taxon>
        <taxon>Streptophyta</taxon>
        <taxon>Embryophyta</taxon>
        <taxon>Tracheophyta</taxon>
        <taxon>Spermatophyta</taxon>
        <taxon>Magnoliopsida</taxon>
        <taxon>Liliopsida</taxon>
        <taxon>Poales</taxon>
        <taxon>Poaceae</taxon>
        <taxon>BOP clade</taxon>
        <taxon>Pooideae</taxon>
        <taxon>Poodae</taxon>
        <taxon>Poeae</taxon>
        <taxon>Poeae Chloroplast Group 1 (Aveneae type)</taxon>
        <taxon>Aveninae</taxon>
        <taxon>Avena</taxon>
    </lineage>
</organism>